<dbReference type="SMART" id="SM00280">
    <property type="entry name" value="KAZAL"/>
    <property type="match status" value="1"/>
</dbReference>
<reference evidence="4" key="2">
    <citation type="submission" date="2025-09" db="UniProtKB">
        <authorList>
            <consortium name="Ensembl"/>
        </authorList>
    </citation>
    <scope>IDENTIFICATION</scope>
</reference>
<dbReference type="Ensembl" id="ENSCSRT00000012905.1">
    <property type="protein sequence ID" value="ENSCSRP00000012406.1"/>
    <property type="gene ID" value="ENSCSRG00000009353.1"/>
</dbReference>
<keyword evidence="5" id="KW-1185">Reference proteome</keyword>
<accession>A0A8C3SD46</accession>
<dbReference type="PROSITE" id="PS51465">
    <property type="entry name" value="KAZAL_2"/>
    <property type="match status" value="1"/>
</dbReference>
<dbReference type="InterPro" id="IPR002350">
    <property type="entry name" value="Kazal_dom"/>
</dbReference>
<dbReference type="Gene3D" id="3.30.60.30">
    <property type="match status" value="1"/>
</dbReference>
<feature type="compositionally biased region" description="Polar residues" evidence="2">
    <location>
        <begin position="1"/>
        <end position="13"/>
    </location>
</feature>
<dbReference type="InterPro" id="IPR036058">
    <property type="entry name" value="Kazal_dom_sf"/>
</dbReference>
<reference evidence="4" key="1">
    <citation type="submission" date="2025-08" db="UniProtKB">
        <authorList>
            <consortium name="Ensembl"/>
        </authorList>
    </citation>
    <scope>IDENTIFICATION</scope>
</reference>
<organism evidence="4 5">
    <name type="scientific">Chelydra serpentina</name>
    <name type="common">Snapping turtle</name>
    <name type="synonym">Testudo serpentina</name>
    <dbReference type="NCBI Taxonomy" id="8475"/>
    <lineage>
        <taxon>Eukaryota</taxon>
        <taxon>Metazoa</taxon>
        <taxon>Chordata</taxon>
        <taxon>Craniata</taxon>
        <taxon>Vertebrata</taxon>
        <taxon>Euteleostomi</taxon>
        <taxon>Archelosauria</taxon>
        <taxon>Testudinata</taxon>
        <taxon>Testudines</taxon>
        <taxon>Cryptodira</taxon>
        <taxon>Durocryptodira</taxon>
        <taxon>Americhelydia</taxon>
        <taxon>Chelydroidea</taxon>
        <taxon>Chelydridae</taxon>
        <taxon>Chelydra</taxon>
    </lineage>
</organism>
<evidence type="ECO:0000313" key="5">
    <source>
        <dbReference type="Proteomes" id="UP000694403"/>
    </source>
</evidence>
<dbReference type="Pfam" id="PF07648">
    <property type="entry name" value="Kazal_2"/>
    <property type="match status" value="1"/>
</dbReference>
<proteinExistence type="predicted"/>
<evidence type="ECO:0000256" key="1">
    <source>
        <dbReference type="ARBA" id="ARBA00023157"/>
    </source>
</evidence>
<evidence type="ECO:0000256" key="2">
    <source>
        <dbReference type="SAM" id="MobiDB-lite"/>
    </source>
</evidence>
<name>A0A8C3SD46_CHESE</name>
<dbReference type="CDD" id="cd00104">
    <property type="entry name" value="KAZAL_FS"/>
    <property type="match status" value="1"/>
</dbReference>
<feature type="domain" description="Kazal-like" evidence="3">
    <location>
        <begin position="25"/>
        <end position="65"/>
    </location>
</feature>
<evidence type="ECO:0000313" key="4">
    <source>
        <dbReference type="Ensembl" id="ENSCSRP00000012406.1"/>
    </source>
</evidence>
<dbReference type="Proteomes" id="UP000694403">
    <property type="component" value="Unplaced"/>
</dbReference>
<dbReference type="AlphaFoldDB" id="A0A8C3SD46"/>
<keyword evidence="1" id="KW-1015">Disulfide bond</keyword>
<evidence type="ECO:0000259" key="3">
    <source>
        <dbReference type="PROSITE" id="PS51465"/>
    </source>
</evidence>
<dbReference type="SUPFAM" id="SSF100895">
    <property type="entry name" value="Kazal-type serine protease inhibitors"/>
    <property type="match status" value="1"/>
</dbReference>
<sequence>SIPSPASWDTSCKSRVPPVPQFPHLERGPPCPAECPRERHRPVCASDGKLYKSHCVFQRARCQEPLLEAAVGMWDPAAPPPPHGPL</sequence>
<feature type="region of interest" description="Disordered" evidence="2">
    <location>
        <begin position="1"/>
        <end position="31"/>
    </location>
</feature>
<protein>
    <recommendedName>
        <fullName evidence="3">Kazal-like domain-containing protein</fullName>
    </recommendedName>
</protein>